<evidence type="ECO:0000313" key="2">
    <source>
        <dbReference type="EMBL" id="QDZ19060.1"/>
    </source>
</evidence>
<proteinExistence type="predicted"/>
<reference evidence="2 3" key="1">
    <citation type="submission" date="2018-07" db="EMBL/GenBank/DDBJ databases">
        <title>The complete nuclear genome of the prasinophyte Chloropicon primus (CCMP1205).</title>
        <authorList>
            <person name="Pombert J.-F."/>
            <person name="Otis C."/>
            <person name="Turmel M."/>
            <person name="Lemieux C."/>
        </authorList>
    </citation>
    <scope>NUCLEOTIDE SEQUENCE [LARGE SCALE GENOMIC DNA]</scope>
    <source>
        <strain evidence="2 3">CCMP1205</strain>
    </source>
</reference>
<feature type="region of interest" description="Disordered" evidence="1">
    <location>
        <begin position="34"/>
        <end position="106"/>
    </location>
</feature>
<organism evidence="2 3">
    <name type="scientific">Chloropicon primus</name>
    <dbReference type="NCBI Taxonomy" id="1764295"/>
    <lineage>
        <taxon>Eukaryota</taxon>
        <taxon>Viridiplantae</taxon>
        <taxon>Chlorophyta</taxon>
        <taxon>Chloropicophyceae</taxon>
        <taxon>Chloropicales</taxon>
        <taxon>Chloropicaceae</taxon>
        <taxon>Chloropicon</taxon>
    </lineage>
</organism>
<feature type="compositionally biased region" description="Basic and acidic residues" evidence="1">
    <location>
        <begin position="86"/>
        <end position="106"/>
    </location>
</feature>
<dbReference type="AlphaFoldDB" id="A0A5B8MI61"/>
<evidence type="ECO:0000256" key="1">
    <source>
        <dbReference type="SAM" id="MobiDB-lite"/>
    </source>
</evidence>
<name>A0A5B8MI61_9CHLO</name>
<keyword evidence="3" id="KW-1185">Reference proteome</keyword>
<sequence>MNAEALDPRGVSEEEGEASTVVCVKGRDLGISGEVRGREEVDSGEETTTTTLQGRLSGPSTPPQTKTAGETKACPPAPKKVYPKGCPKEREAARKSVRRRLDFDET</sequence>
<evidence type="ECO:0000313" key="3">
    <source>
        <dbReference type="Proteomes" id="UP000316726"/>
    </source>
</evidence>
<accession>A0A5B8MI61</accession>
<gene>
    <name evidence="2" type="ORF">A3770_02p15780</name>
</gene>
<protein>
    <submittedName>
        <fullName evidence="2">Uncharacterized protein</fullName>
    </submittedName>
</protein>
<dbReference type="Proteomes" id="UP000316726">
    <property type="component" value="Chromosome 2"/>
</dbReference>
<dbReference type="EMBL" id="CP031035">
    <property type="protein sequence ID" value="QDZ19060.1"/>
    <property type="molecule type" value="Genomic_DNA"/>
</dbReference>